<dbReference type="AlphaFoldDB" id="A0A9W7ZYF7"/>
<name>A0A9W7ZYF7_9FUNG</name>
<dbReference type="Proteomes" id="UP001150538">
    <property type="component" value="Unassembled WGS sequence"/>
</dbReference>
<dbReference type="Pfam" id="PF01755">
    <property type="entry name" value="Glyco_transf_25"/>
    <property type="match status" value="1"/>
</dbReference>
<comment type="caution">
    <text evidence="2">The sequence shown here is derived from an EMBL/GenBank/DDBJ whole genome shotgun (WGS) entry which is preliminary data.</text>
</comment>
<reference evidence="2" key="1">
    <citation type="submission" date="2022-07" db="EMBL/GenBank/DDBJ databases">
        <title>Phylogenomic reconstructions and comparative analyses of Kickxellomycotina fungi.</title>
        <authorList>
            <person name="Reynolds N.K."/>
            <person name="Stajich J.E."/>
            <person name="Barry K."/>
            <person name="Grigoriev I.V."/>
            <person name="Crous P."/>
            <person name="Smith M.E."/>
        </authorList>
    </citation>
    <scope>NUCLEOTIDE SEQUENCE</scope>
    <source>
        <strain evidence="2">NBRC 100468</strain>
    </source>
</reference>
<dbReference type="OrthoDB" id="47375at2759"/>
<protein>
    <recommendedName>
        <fullName evidence="1">Glycosyl transferase family 25 domain-containing protein</fullName>
    </recommendedName>
</protein>
<sequence length="283" mass="32966">MSSTTYHRKVPSAIKNLDEMRTYQFSRIKSPNKLYTDHIYTITVPERLEQRARTQSMFDLMGLDVEYVFGMYPENDPEYAALQKKGLVSHLSGREFEIWKSHLKVWENMLERGYETALILEDNIDFQTNVHSMIRKGQDIISGKLRDRRWDIIYVGHCADEFLSSPADDDYFFSNLRLLRSPACGHAYILSVRGASKLSNLFRNYINNPIDLEIRDYIKSGAISGYSYYPSVFTQRRDFDELSFFKSEFFTKALNSTLEHVTQYKGLYSINEIVDMGLGSNPQ</sequence>
<evidence type="ECO:0000313" key="2">
    <source>
        <dbReference type="EMBL" id="KAJ1915298.1"/>
    </source>
</evidence>
<evidence type="ECO:0000313" key="3">
    <source>
        <dbReference type="Proteomes" id="UP001150538"/>
    </source>
</evidence>
<evidence type="ECO:0000259" key="1">
    <source>
        <dbReference type="Pfam" id="PF01755"/>
    </source>
</evidence>
<keyword evidence="3" id="KW-1185">Reference proteome</keyword>
<feature type="domain" description="Glycosyl transferase family 25" evidence="1">
    <location>
        <begin position="38"/>
        <end position="211"/>
    </location>
</feature>
<organism evidence="2 3">
    <name type="scientific">Mycoemilia scoparia</name>
    <dbReference type="NCBI Taxonomy" id="417184"/>
    <lineage>
        <taxon>Eukaryota</taxon>
        <taxon>Fungi</taxon>
        <taxon>Fungi incertae sedis</taxon>
        <taxon>Zoopagomycota</taxon>
        <taxon>Kickxellomycotina</taxon>
        <taxon>Kickxellomycetes</taxon>
        <taxon>Kickxellales</taxon>
        <taxon>Kickxellaceae</taxon>
        <taxon>Mycoemilia</taxon>
    </lineage>
</organism>
<accession>A0A9W7ZYF7</accession>
<gene>
    <name evidence="2" type="ORF">H4219_004385</name>
</gene>
<proteinExistence type="predicted"/>
<dbReference type="EMBL" id="JANBPU010000152">
    <property type="protein sequence ID" value="KAJ1915298.1"/>
    <property type="molecule type" value="Genomic_DNA"/>
</dbReference>
<dbReference type="InterPro" id="IPR002654">
    <property type="entry name" value="Glyco_trans_25"/>
</dbReference>